<accession>A0A446ZGT8</accession>
<organism evidence="1 2">
    <name type="scientific">Acinetobacter calcoaceticus</name>
    <dbReference type="NCBI Taxonomy" id="471"/>
    <lineage>
        <taxon>Bacteria</taxon>
        <taxon>Pseudomonadati</taxon>
        <taxon>Pseudomonadota</taxon>
        <taxon>Gammaproteobacteria</taxon>
        <taxon>Moraxellales</taxon>
        <taxon>Moraxellaceae</taxon>
        <taxon>Acinetobacter</taxon>
        <taxon>Acinetobacter calcoaceticus/baumannii complex</taxon>
    </lineage>
</organism>
<name>A0A446ZGT8_ACICA</name>
<dbReference type="RefSeq" id="WP_133972145.1">
    <property type="nucleotide sequence ID" value="NZ_LS999521.1"/>
</dbReference>
<reference evidence="1 2" key="1">
    <citation type="submission" date="2018-08" db="EMBL/GenBank/DDBJ databases">
        <authorList>
            <person name="Gonzaga-Molto A."/>
        </authorList>
    </citation>
    <scope>NUCLEOTIDE SEQUENCE [LARGE SCALE GENOMIC DNA]</scope>
    <source>
        <strain evidence="1">Acinetobacter calcoaceticus str. 2117</strain>
    </source>
</reference>
<sequence length="91" mass="10946">MATYLDKYRYLIGFFLGYLDILESNQDILNYFQKNPDEIPICIDEISKLINDDLLDWKIFTDEANIYFQSETDFINFFNWLKAELIKISLE</sequence>
<evidence type="ECO:0008006" key="3">
    <source>
        <dbReference type="Google" id="ProtNLM"/>
    </source>
</evidence>
<proteinExistence type="predicted"/>
<dbReference type="Proteomes" id="UP000294355">
    <property type="component" value="Chromosome"/>
</dbReference>
<protein>
    <recommendedName>
        <fullName evidence="3">CdiI immunity protein domain-containing protein</fullName>
    </recommendedName>
</protein>
<dbReference type="OrthoDB" id="6707506at2"/>
<gene>
    <name evidence="1" type="ORF">AC2117_00841</name>
</gene>
<evidence type="ECO:0000313" key="1">
    <source>
        <dbReference type="EMBL" id="VAX43676.1"/>
    </source>
</evidence>
<dbReference type="AlphaFoldDB" id="A0A446ZGT8"/>
<evidence type="ECO:0000313" key="2">
    <source>
        <dbReference type="Proteomes" id="UP000294355"/>
    </source>
</evidence>
<dbReference type="EMBL" id="LS999521">
    <property type="protein sequence ID" value="VAX43676.1"/>
    <property type="molecule type" value="Genomic_DNA"/>
</dbReference>